<dbReference type="Proteomes" id="UP000521868">
    <property type="component" value="Unassembled WGS sequence"/>
</dbReference>
<protein>
    <recommendedName>
        <fullName evidence="3">CheW-like domain-containing protein</fullName>
    </recommendedName>
</protein>
<sequence>MTAVSGTVPPPAQGSAGRGNFVVLRAGTLRLLLPHADVAAAEHIGEAPLGVAQAGIFELEVRGERRAVVALSEQLRPLERFPAGRFVLARLHGGEASFAWDEVRVLIDAAVEARPLPPAMRGAGSPIDGYVQLGEELLLCATAPRVLAYAAGAGDLT</sequence>
<keyword evidence="2" id="KW-1185">Reference proteome</keyword>
<accession>A0A7X6I6Q9</accession>
<name>A0A7X6I6Q9_9BURK</name>
<evidence type="ECO:0008006" key="3">
    <source>
        <dbReference type="Google" id="ProtNLM"/>
    </source>
</evidence>
<comment type="caution">
    <text evidence="1">The sequence shown here is derived from an EMBL/GenBank/DDBJ whole genome shotgun (WGS) entry which is preliminary data.</text>
</comment>
<dbReference type="RefSeq" id="WP_168107479.1">
    <property type="nucleotide sequence ID" value="NZ_VTOX01000003.1"/>
</dbReference>
<evidence type="ECO:0000313" key="1">
    <source>
        <dbReference type="EMBL" id="NKE66369.1"/>
    </source>
</evidence>
<organism evidence="1 2">
    <name type="scientific">Ramlibacter lithotrophicus</name>
    <dbReference type="NCBI Taxonomy" id="2606681"/>
    <lineage>
        <taxon>Bacteria</taxon>
        <taxon>Pseudomonadati</taxon>
        <taxon>Pseudomonadota</taxon>
        <taxon>Betaproteobacteria</taxon>
        <taxon>Burkholderiales</taxon>
        <taxon>Comamonadaceae</taxon>
        <taxon>Ramlibacter</taxon>
    </lineage>
</organism>
<gene>
    <name evidence="1" type="ORF">RAMLITH_11105</name>
</gene>
<dbReference type="AlphaFoldDB" id="A0A7X6I6Q9"/>
<dbReference type="EMBL" id="VTOX01000003">
    <property type="protein sequence ID" value="NKE66369.1"/>
    <property type="molecule type" value="Genomic_DNA"/>
</dbReference>
<proteinExistence type="predicted"/>
<reference evidence="1 2" key="1">
    <citation type="journal article" date="2020" name="Nature">
        <title>Bacterial chemolithoautotrophy via manganese oxidation.</title>
        <authorList>
            <person name="Yu H."/>
            <person name="Leadbetter J.R."/>
        </authorList>
    </citation>
    <scope>NUCLEOTIDE SEQUENCE [LARGE SCALE GENOMIC DNA]</scope>
    <source>
        <strain evidence="1 2">RBP-1</strain>
    </source>
</reference>
<evidence type="ECO:0000313" key="2">
    <source>
        <dbReference type="Proteomes" id="UP000521868"/>
    </source>
</evidence>